<name>A0ABS1WK91_9FLAO</name>
<dbReference type="EMBL" id="JAEMEF010000004">
    <property type="protein sequence ID" value="MBL7559542.1"/>
    <property type="molecule type" value="Genomic_DNA"/>
</dbReference>
<dbReference type="Gene3D" id="1.25.40.10">
    <property type="entry name" value="Tetratricopeptide repeat domain"/>
    <property type="match status" value="2"/>
</dbReference>
<evidence type="ECO:0008006" key="3">
    <source>
        <dbReference type="Google" id="ProtNLM"/>
    </source>
</evidence>
<evidence type="ECO:0000313" key="1">
    <source>
        <dbReference type="EMBL" id="MBL7559542.1"/>
    </source>
</evidence>
<protein>
    <recommendedName>
        <fullName evidence="3">Tetratricopeptide repeat protein</fullName>
    </recommendedName>
</protein>
<dbReference type="RefSeq" id="WP_202999801.1">
    <property type="nucleotide sequence ID" value="NZ_JAEMEF010000004.1"/>
</dbReference>
<evidence type="ECO:0000313" key="2">
    <source>
        <dbReference type="Proteomes" id="UP000605013"/>
    </source>
</evidence>
<dbReference type="Proteomes" id="UP000605013">
    <property type="component" value="Unassembled WGS sequence"/>
</dbReference>
<reference evidence="1 2" key="1">
    <citation type="submission" date="2020-12" db="EMBL/GenBank/DDBJ databases">
        <title>Olleya sediminilitoris sp. nov., isolated from a tidal flat.</title>
        <authorList>
            <person name="Park S."/>
            <person name="Yoon J.-H."/>
        </authorList>
    </citation>
    <scope>NUCLEOTIDE SEQUENCE [LARGE SCALE GENOMIC DNA]</scope>
    <source>
        <strain evidence="1 2">YSTF-M6</strain>
    </source>
</reference>
<sequence>MEHISLSREDVIAYIQRAEALYKANLYNDLQAVMTIIKDNLEALDEDNHTDYARYYRLYMLYISVFEDINIPVLESYLNALININEVQASDFEFVCSYYTTCQDYVFHKALMLYPQNETLHIHYALKLKEEQRFEEAITTLKYILECYPSLTEARFLLRDIQAALLDQLCSSAQESDADQLLELASSTHNLDVLKGLQLDDRLDQTNLQLANIQVALWENKSVEVLKQWKTEWKFLDLSVTTQIVLADYAKAFMLYEMVAQIVKTPATPQFPEVQYNTFTQYQNYMQALVNAGWQQAQHSYVQIGNAAYYYTKNKTVLEQAIAQGLALTPNNPLFFVLKAKSFFLEANYKDTGAMYHVAFKNGLRTSEYLLYLLEINSRIESWQGILDIVAQFHIKNPPTLKTLYFKARALVKLQQFDDALVVINDALTGFPLPPHSYAPWFYNLRMSIHKINQNYDAFFEDLNSEIYYYQEGDSEYCSTINMAIEVLLEKEDYEECYKYAIYNHEQEYLLPELYPVFQWICFYDFLNEKPEDINDASIDDLIPNPITFTDYRNNGLIHWMTGDTNAGADALVKAASLATNKAYYFKLALACAKEGSNTIKSIDICEVIKTETPEAYDWNIEYDYANLLYLAKRYDQALLAFKQLLKSYPDHSFFNFPKDQNNMLLQTLKNITKALSKVEDNVKYNALFLSKDQPSVSALLEHLEWIDTSKTDALFSRHNILEKIMHSDTAFENNQTERLKAIKSKISTTYFS</sequence>
<dbReference type="SUPFAM" id="SSF48452">
    <property type="entry name" value="TPR-like"/>
    <property type="match status" value="3"/>
</dbReference>
<gene>
    <name evidence="1" type="ORF">JAO71_06950</name>
</gene>
<proteinExistence type="predicted"/>
<accession>A0ABS1WK91</accession>
<organism evidence="1 2">
    <name type="scientific">Olleya sediminilitoris</name>
    <dbReference type="NCBI Taxonomy" id="2795739"/>
    <lineage>
        <taxon>Bacteria</taxon>
        <taxon>Pseudomonadati</taxon>
        <taxon>Bacteroidota</taxon>
        <taxon>Flavobacteriia</taxon>
        <taxon>Flavobacteriales</taxon>
        <taxon>Flavobacteriaceae</taxon>
    </lineage>
</organism>
<dbReference type="InterPro" id="IPR011990">
    <property type="entry name" value="TPR-like_helical_dom_sf"/>
</dbReference>
<comment type="caution">
    <text evidence="1">The sequence shown here is derived from an EMBL/GenBank/DDBJ whole genome shotgun (WGS) entry which is preliminary data.</text>
</comment>
<keyword evidence="2" id="KW-1185">Reference proteome</keyword>